<protein>
    <recommendedName>
        <fullName evidence="5">Fimbrial protein</fullName>
    </recommendedName>
</protein>
<dbReference type="InterPro" id="IPR003467">
    <property type="entry name" value="Fimbrial_K88_FaeH"/>
</dbReference>
<feature type="signal peptide" evidence="3">
    <location>
        <begin position="1"/>
        <end position="22"/>
    </location>
</feature>
<evidence type="ECO:0008006" key="5">
    <source>
        <dbReference type="Google" id="ProtNLM"/>
    </source>
</evidence>
<keyword evidence="1 3" id="KW-0732">Signal</keyword>
<gene>
    <name evidence="4" type="ORF">G2854_20835</name>
</gene>
<dbReference type="GO" id="GO:0009289">
    <property type="term" value="C:pilus"/>
    <property type="evidence" value="ECO:0007669"/>
    <property type="project" value="InterPro"/>
</dbReference>
<comment type="caution">
    <text evidence="4">The sequence shown here is derived from an EMBL/GenBank/DDBJ whole genome shotgun (WGS) entry which is preliminary data.</text>
</comment>
<accession>A0A725A0Z5</accession>
<name>A0A725A0Z5_SALEP</name>
<proteinExistence type="inferred from homology"/>
<comment type="similarity">
    <text evidence="2">Belongs to the fimbrial K88 protein family.</text>
</comment>
<organism evidence="4">
    <name type="scientific">Salmonella enteritidis PT4 (strain P125109)</name>
    <dbReference type="NCBI Taxonomy" id="550537"/>
    <lineage>
        <taxon>Bacteria</taxon>
        <taxon>Pseudomonadati</taxon>
        <taxon>Pseudomonadota</taxon>
        <taxon>Gammaproteobacteria</taxon>
        <taxon>Enterobacterales</taxon>
        <taxon>Enterobacteriaceae</taxon>
        <taxon>Salmonella</taxon>
    </lineage>
</organism>
<evidence type="ECO:0000256" key="2">
    <source>
        <dbReference type="ARBA" id="ARBA00049989"/>
    </source>
</evidence>
<dbReference type="Pfam" id="PF02432">
    <property type="entry name" value="Fimbrial_K88"/>
    <property type="match status" value="1"/>
</dbReference>
<evidence type="ECO:0000256" key="1">
    <source>
        <dbReference type="ARBA" id="ARBA00022729"/>
    </source>
</evidence>
<dbReference type="AlphaFoldDB" id="A0A725A0Z5"/>
<reference evidence="4" key="1">
    <citation type="journal article" date="2018" name="Genome Biol.">
        <title>SKESA: strategic k-mer extension for scrupulous assemblies.</title>
        <authorList>
            <person name="Souvorov A."/>
            <person name="Agarwala R."/>
            <person name="Lipman D.J."/>
        </authorList>
    </citation>
    <scope>NUCLEOTIDE SEQUENCE</scope>
    <source>
        <strain evidence="4">P125109</strain>
    </source>
</reference>
<sequence>MKKTLIALAVAASAVVSGSAMAAWVDTGTGGVFNIGGVLTPKDRVTPWEANVYPGLTSVNANIEKGKAKVEIPLSKNVPVVSIRNREPAGFRGGEAKAAMVRISFGNAVDIDGFSAGVTQIRLKVVDSANSRELGTLTAPFFAGGLLSLDDNWRSLVASSENALFWGGLGKSLTGIASAADVKSTLTELAPDMLGTWKDSGRPAVISSNGTFELPEGIYRAVYGAGFKKDARIAITLNAPLTGGTAVNWKAEFPITISYS</sequence>
<evidence type="ECO:0000313" key="4">
    <source>
        <dbReference type="EMBL" id="HAE0639946.1"/>
    </source>
</evidence>
<dbReference type="EMBL" id="DAAQSA010000020">
    <property type="protein sequence ID" value="HAE0639946.1"/>
    <property type="molecule type" value="Genomic_DNA"/>
</dbReference>
<reference evidence="4" key="2">
    <citation type="submission" date="2019-01" db="EMBL/GenBank/DDBJ databases">
        <authorList>
            <consortium name="NCBI Pathogen Detection Project"/>
        </authorList>
    </citation>
    <scope>NUCLEOTIDE SEQUENCE</scope>
    <source>
        <strain evidence="4">P125109</strain>
    </source>
</reference>
<dbReference type="GO" id="GO:0007155">
    <property type="term" value="P:cell adhesion"/>
    <property type="evidence" value="ECO:0007669"/>
    <property type="project" value="InterPro"/>
</dbReference>
<evidence type="ECO:0000256" key="3">
    <source>
        <dbReference type="SAM" id="SignalP"/>
    </source>
</evidence>
<feature type="chain" id="PRO_5027798239" description="Fimbrial protein" evidence="3">
    <location>
        <begin position="23"/>
        <end position="260"/>
    </location>
</feature>